<keyword evidence="1" id="KW-0597">Phosphoprotein</keyword>
<feature type="compositionally biased region" description="Polar residues" evidence="8">
    <location>
        <begin position="412"/>
        <end position="422"/>
    </location>
</feature>
<dbReference type="GO" id="GO:0005085">
    <property type="term" value="F:guanyl-nucleotide exchange factor activity"/>
    <property type="evidence" value="ECO:0007669"/>
    <property type="project" value="UniProtKB-KW"/>
</dbReference>
<keyword evidence="4" id="KW-0677">Repeat</keyword>
<reference evidence="12" key="2">
    <citation type="submission" date="2025-08" db="UniProtKB">
        <authorList>
            <consortium name="Ensembl"/>
        </authorList>
    </citation>
    <scope>IDENTIFICATION</scope>
</reference>
<evidence type="ECO:0000259" key="9">
    <source>
        <dbReference type="PROSITE" id="PS50003"/>
    </source>
</evidence>
<reference evidence="12 13" key="1">
    <citation type="submission" date="2013-03" db="EMBL/GenBank/DDBJ databases">
        <authorList>
            <person name="Warren W."/>
            <person name="Wilson R.K."/>
        </authorList>
    </citation>
    <scope>NUCLEOTIDE SEQUENCE</scope>
</reference>
<name>A0A2K5TZP7_MACFA</name>
<dbReference type="FunFam" id="1.20.900.10:FF:000012">
    <property type="entry name" value="T cell lymphoma invasion and metastasis 1"/>
    <property type="match status" value="1"/>
</dbReference>
<feature type="compositionally biased region" description="Low complexity" evidence="8">
    <location>
        <begin position="53"/>
        <end position="67"/>
    </location>
</feature>
<evidence type="ECO:0000313" key="13">
    <source>
        <dbReference type="Proteomes" id="UP000233100"/>
    </source>
</evidence>
<feature type="region of interest" description="Disordered" evidence="8">
    <location>
        <begin position="1427"/>
        <end position="1453"/>
    </location>
</feature>
<dbReference type="Ensembl" id="ENSMFAT00000024248.2">
    <property type="protein sequence ID" value="ENSMFAP00000005570.2"/>
    <property type="gene ID" value="ENSMFAG00000002250.2"/>
</dbReference>
<dbReference type="FunFam" id="2.30.29.30:FF:000065">
    <property type="entry name" value="T cell lymphoma invasion and metastasis 1"/>
    <property type="match status" value="1"/>
</dbReference>
<feature type="domain" description="RBD" evidence="11">
    <location>
        <begin position="765"/>
        <end position="832"/>
    </location>
</feature>
<dbReference type="GeneTree" id="ENSGT00940000156294"/>
<feature type="compositionally biased region" description="Basic and acidic residues" evidence="8">
    <location>
        <begin position="7"/>
        <end position="19"/>
    </location>
</feature>
<dbReference type="SMART" id="SM00455">
    <property type="entry name" value="RBD"/>
    <property type="match status" value="1"/>
</dbReference>
<dbReference type="InterPro" id="IPR003116">
    <property type="entry name" value="RBD_dom"/>
</dbReference>
<evidence type="ECO:0000256" key="1">
    <source>
        <dbReference type="ARBA" id="ARBA00022553"/>
    </source>
</evidence>
<feature type="compositionally biased region" description="Basic residues" evidence="8">
    <location>
        <begin position="20"/>
        <end position="49"/>
    </location>
</feature>
<feature type="compositionally biased region" description="Polar residues" evidence="8">
    <location>
        <begin position="929"/>
        <end position="946"/>
    </location>
</feature>
<keyword evidence="7" id="KW-0175">Coiled coil</keyword>
<dbReference type="PANTHER" id="PTHR46001:SF1">
    <property type="entry name" value="RHO GUANINE NUCLEOTIDE EXCHANGE FACTOR TIAM1"/>
    <property type="match status" value="1"/>
</dbReference>
<dbReference type="SMART" id="SM00325">
    <property type="entry name" value="RhoGEF"/>
    <property type="match status" value="1"/>
</dbReference>
<dbReference type="Pfam" id="PF23014">
    <property type="entry name" value="PH_Tiam1"/>
    <property type="match status" value="1"/>
</dbReference>
<dbReference type="Pfam" id="PF00621">
    <property type="entry name" value="RhoGEF"/>
    <property type="match status" value="1"/>
</dbReference>
<feature type="region of interest" description="Disordered" evidence="8">
    <location>
        <begin position="393"/>
        <end position="422"/>
    </location>
</feature>
<dbReference type="InterPro" id="IPR043537">
    <property type="entry name" value="Tiam1/Tiam2/Sif"/>
</dbReference>
<dbReference type="FunFam" id="2.30.29.30:FF:000121">
    <property type="entry name" value="T cell lymphoma invasion and metastasis 1"/>
    <property type="match status" value="1"/>
</dbReference>
<dbReference type="PROSITE" id="PS50898">
    <property type="entry name" value="RBD"/>
    <property type="match status" value="1"/>
</dbReference>
<feature type="domain" description="PH" evidence="9">
    <location>
        <begin position="439"/>
        <end position="547"/>
    </location>
</feature>
<dbReference type="Gene3D" id="2.30.42.10">
    <property type="match status" value="1"/>
</dbReference>
<feature type="compositionally biased region" description="Polar residues" evidence="8">
    <location>
        <begin position="996"/>
        <end position="1005"/>
    </location>
</feature>
<dbReference type="InterPro" id="IPR000219">
    <property type="entry name" value="DH_dom"/>
</dbReference>
<dbReference type="Bgee" id="ENSMFAG00000002250">
    <property type="expression patterns" value="Expressed in cerebellum and 9 other cell types or tissues"/>
</dbReference>
<evidence type="ECO:0000256" key="4">
    <source>
        <dbReference type="ARBA" id="ARBA00022737"/>
    </source>
</evidence>
<dbReference type="InterPro" id="IPR001849">
    <property type="entry name" value="PH_domain"/>
</dbReference>
<feature type="domain" description="DH" evidence="10">
    <location>
        <begin position="1011"/>
        <end position="1205"/>
    </location>
</feature>
<keyword evidence="13" id="KW-1185">Reference proteome</keyword>
<feature type="compositionally biased region" description="Acidic residues" evidence="8">
    <location>
        <begin position="948"/>
        <end position="961"/>
    </location>
</feature>
<keyword evidence="2" id="KW-0344">Guanine-nucleotide releasing factor</keyword>
<sequence>MGNAESQHVEHEFYGEKHASLGRKHTSRSLRLSHKTRRTRHASSGKVIHRNSEVSTRSSSTPSIPQSLAENGLEPFSQDGTLEDFGSPIWVDRVDMGLRPVSYTDSSVTPSVDSSIVLTAASVQSMPDSEESRLYGDDATYLAEGGRRQHSYTSNGPTFMETASFKKKRSKSADIWREDSLEFSLSDLSQEHLTSNEEILGSAEEKDCEEARGMETRASPRQLSTCQRANSLGDLYAQKNSGVTANGGPGSKFAGYCRNLVSDIPNLANHKMPPAAAEETPPYSNYNTLPCRKSHCLSEGATNPQISHSNSMQGRRAKTTQDINAGEGSEFADSGIEGATADTDLLSRRSNATNSSYSPTTGRAFVGSDSGSSSTGDAARQGVYENFRRELEMSTTNSESLEEAGSAHSDEQSSGTLSSPGQSDILLTAAQGTVRKAGALAVKNFLVHKKNKKVESATRRKWKHYWVSLKGCTLFFYESDGRSGIDHNSIPKHAVWVENSIVQAVPEHPKKDFVFCLSNSLGDAFLFQTTSQTELENWITAIHSACATAVARHHHKEDTLRLLKSEIKKLEQKIDMDEKMKKMGEMQLSSVTDSKKKKTILDQIFVWEQNLEQFQMDLFRFRCYLASLQGGELPNPKRLLAFASRPTKVAMGRLGIFSVSSFHALVAARTGETGVRRRTQAMSRSASKRRSRFSSLWGLDTTSKKKQGRPSINQVFGEGTEAVKKSLEGIFDDIVPDGKREKEVVLPNVHQHNPDCDIWVHEYFTPSWFCLPNNQPALTVVRPGDTARDTLELICKTHQLDHSAHYLRLKFLIENKMQHYVPQPEEDIYELLYKEIEICPKVTQSIHIEKSDTAADTYGLKAGDEILEINNRAADALNSSMLKDFLSQPSLGLLVRTYPELEEGVELLESPPHRVDGPADLGESPLAFLTSNPGHSLCSEQGSSAETAPEETEGPDLESSDETDHSSKSTEQVAAFCRSLHEMNPSDQSPSPQDSTGPQLATMRQLSDADKLRKVICELLETERTYVKDLNCLMERYLKPLQKETFLTQDELDVLFGNLTEMVEFQVEFLKTLEDGVRLVPDLEKLEKVDQFKKVLFSLGGSFLYYADRFKLYSAFCASHTKVPKVLVKAKTDTAFKAFLDAQNPKQQHSSTLESYLIKPIQRILKYPLLLRELFALTDAESEEHYHLDVAIKTMNKVASHINEMQKIHEEFGAVFDQLIAEQTGEKKEVADLSMGDLLLHTTVIWLNPPASLGKWKKEPELAAFVFKTAVVLVYKDGSKQKKKLVGSHRLSIYEDWDPCRFRHMIPTEALQVRALASTDADANAVCEIVHVKSESEGRPERVFHLCCSSPESRKDFLKAVHSILRDKHRRQLLKTESLPSSQQYVPFGGKRLCALKGARPAMSRAVSAPSKSLGRRRRRLARNRFTIDSDAVSASSPEKESQQPPGGGDTDRWVEEQFDLAQYEEQDDIKETDILSDDDEFCESVKGASVDRDLQERLQAASISQRERGRKTLDSHASRMAQLKKQAALSGINGGLESTSEEVIWVRREDFAPSRKLNTEI</sequence>
<feature type="region of interest" description="Disordered" evidence="8">
    <location>
        <begin position="342"/>
        <end position="379"/>
    </location>
</feature>
<feature type="compositionally biased region" description="Low complexity" evidence="8">
    <location>
        <begin position="985"/>
        <end position="995"/>
    </location>
</feature>
<dbReference type="Pfam" id="PF00169">
    <property type="entry name" value="PH"/>
    <property type="match status" value="1"/>
</dbReference>
<feature type="compositionally biased region" description="Low complexity" evidence="8">
    <location>
        <begin position="367"/>
        <end position="377"/>
    </location>
</feature>
<evidence type="ECO:0000256" key="3">
    <source>
        <dbReference type="ARBA" id="ARBA00022707"/>
    </source>
</evidence>
<feature type="region of interest" description="Disordered" evidence="8">
    <location>
        <begin position="1"/>
        <end position="78"/>
    </location>
</feature>
<accession>A0A2K5TZP7</accession>
<evidence type="ECO:0000256" key="7">
    <source>
        <dbReference type="SAM" id="Coils"/>
    </source>
</evidence>
<dbReference type="InterPro" id="IPR035899">
    <property type="entry name" value="DBL_dom_sf"/>
</dbReference>
<dbReference type="Gene3D" id="6.10.140.680">
    <property type="match status" value="1"/>
</dbReference>
<feature type="region of interest" description="Disordered" evidence="8">
    <location>
        <begin position="298"/>
        <end position="321"/>
    </location>
</feature>
<dbReference type="Gene3D" id="2.30.29.30">
    <property type="entry name" value="Pleckstrin-homology domain (PH domain)/Phosphotyrosine-binding domain (PTB)"/>
    <property type="match status" value="2"/>
</dbReference>
<dbReference type="SMART" id="SM00233">
    <property type="entry name" value="PH"/>
    <property type="match status" value="2"/>
</dbReference>
<feature type="region of interest" description="Disordered" evidence="8">
    <location>
        <begin position="910"/>
        <end position="1005"/>
    </location>
</feature>
<dbReference type="InterPro" id="IPR001331">
    <property type="entry name" value="GDS_CDC24_CS"/>
</dbReference>
<evidence type="ECO:0000256" key="6">
    <source>
        <dbReference type="ARBA" id="ARBA00061368"/>
    </source>
</evidence>
<dbReference type="Pfam" id="PF02196">
    <property type="entry name" value="RBD"/>
    <property type="match status" value="1"/>
</dbReference>
<dbReference type="GO" id="GO:0005829">
    <property type="term" value="C:cytosol"/>
    <property type="evidence" value="ECO:0007669"/>
    <property type="project" value="TreeGrafter"/>
</dbReference>
<evidence type="ECO:0000256" key="5">
    <source>
        <dbReference type="ARBA" id="ARBA00023288"/>
    </source>
</evidence>
<dbReference type="CDD" id="cd01230">
    <property type="entry name" value="PH1_Tiam1_2"/>
    <property type="match status" value="1"/>
</dbReference>
<dbReference type="PANTHER" id="PTHR46001">
    <property type="entry name" value="TIAM (MAMMALIAN TUMOR INVASION AND METASTASIS FACTOR) HOMOLOG"/>
    <property type="match status" value="1"/>
</dbReference>
<gene>
    <name evidence="12" type="primary">TIAM1</name>
</gene>
<evidence type="ECO:0000256" key="8">
    <source>
        <dbReference type="SAM" id="MobiDB-lite"/>
    </source>
</evidence>
<evidence type="ECO:0000259" key="11">
    <source>
        <dbReference type="PROSITE" id="PS50898"/>
    </source>
</evidence>
<keyword evidence="3" id="KW-0519">Myristate</keyword>
<feature type="compositionally biased region" description="Polar residues" evidence="8">
    <location>
        <begin position="348"/>
        <end position="361"/>
    </location>
</feature>
<dbReference type="SUPFAM" id="SSF50729">
    <property type="entry name" value="PH domain-like"/>
    <property type="match status" value="2"/>
</dbReference>
<dbReference type="InterPro" id="IPR055230">
    <property type="entry name" value="PH_Tiam1/2"/>
</dbReference>
<evidence type="ECO:0000259" key="10">
    <source>
        <dbReference type="PROSITE" id="PS50010"/>
    </source>
</evidence>
<dbReference type="Proteomes" id="UP000233100">
    <property type="component" value="Chromosome 3"/>
</dbReference>
<dbReference type="PROSITE" id="PS50003">
    <property type="entry name" value="PH_DOMAIN"/>
    <property type="match status" value="1"/>
</dbReference>
<organism evidence="12 13">
    <name type="scientific">Macaca fascicularis</name>
    <name type="common">Crab-eating macaque</name>
    <name type="synonym">Cynomolgus monkey</name>
    <dbReference type="NCBI Taxonomy" id="9541"/>
    <lineage>
        <taxon>Eukaryota</taxon>
        <taxon>Metazoa</taxon>
        <taxon>Chordata</taxon>
        <taxon>Craniata</taxon>
        <taxon>Vertebrata</taxon>
        <taxon>Euteleostomi</taxon>
        <taxon>Mammalia</taxon>
        <taxon>Eutheria</taxon>
        <taxon>Euarchontoglires</taxon>
        <taxon>Primates</taxon>
        <taxon>Haplorrhini</taxon>
        <taxon>Catarrhini</taxon>
        <taxon>Cercopithecidae</taxon>
        <taxon>Cercopithecinae</taxon>
        <taxon>Macaca</taxon>
    </lineage>
</organism>
<dbReference type="PROSITE" id="PS50010">
    <property type="entry name" value="DH_2"/>
    <property type="match status" value="1"/>
</dbReference>
<dbReference type="CDD" id="cd00160">
    <property type="entry name" value="RhoGEF"/>
    <property type="match status" value="1"/>
</dbReference>
<reference evidence="12" key="3">
    <citation type="submission" date="2025-09" db="UniProtKB">
        <authorList>
            <consortium name="Ensembl"/>
        </authorList>
    </citation>
    <scope>IDENTIFICATION</scope>
</reference>
<dbReference type="Gene3D" id="1.20.900.10">
    <property type="entry name" value="Dbl homology (DH) domain"/>
    <property type="match status" value="1"/>
</dbReference>
<dbReference type="PROSITE" id="PS00741">
    <property type="entry name" value="DH_1"/>
    <property type="match status" value="1"/>
</dbReference>
<evidence type="ECO:0000313" key="12">
    <source>
        <dbReference type="Ensembl" id="ENSMFAP00000005570.2"/>
    </source>
</evidence>
<dbReference type="SUPFAM" id="SSF48065">
    <property type="entry name" value="DBL homology domain (DH-domain)"/>
    <property type="match status" value="1"/>
</dbReference>
<proteinExistence type="inferred from homology"/>
<dbReference type="InterPro" id="IPR036034">
    <property type="entry name" value="PDZ_sf"/>
</dbReference>
<feature type="coiled-coil region" evidence="7">
    <location>
        <begin position="553"/>
        <end position="580"/>
    </location>
</feature>
<evidence type="ECO:0000256" key="2">
    <source>
        <dbReference type="ARBA" id="ARBA00022658"/>
    </source>
</evidence>
<dbReference type="InterPro" id="IPR011993">
    <property type="entry name" value="PH-like_dom_sf"/>
</dbReference>
<dbReference type="GO" id="GO:0005886">
    <property type="term" value="C:plasma membrane"/>
    <property type="evidence" value="ECO:0007669"/>
    <property type="project" value="TreeGrafter"/>
</dbReference>
<feature type="compositionally biased region" description="Polar residues" evidence="8">
    <location>
        <begin position="300"/>
        <end position="313"/>
    </location>
</feature>
<protein>
    <submittedName>
        <fullName evidence="12">TIAM Rac1 associated GEF 1</fullName>
    </submittedName>
</protein>
<keyword evidence="5" id="KW-0449">Lipoprotein</keyword>
<comment type="similarity">
    <text evidence="6">Belongs to the TIAM family.</text>
</comment>
<dbReference type="CDD" id="cd01255">
    <property type="entry name" value="PH2_Tiam1_2"/>
    <property type="match status" value="1"/>
</dbReference>
<dbReference type="InterPro" id="IPR040655">
    <property type="entry name" value="TIAM1_CC-Ex"/>
</dbReference>
<dbReference type="VEuPathDB" id="HostDB:ENSMFAG00000002250"/>
<dbReference type="Pfam" id="PF18385">
    <property type="entry name" value="Tiam_CC_Ex"/>
    <property type="match status" value="1"/>
</dbReference>
<dbReference type="GO" id="GO:0007264">
    <property type="term" value="P:small GTPase-mediated signal transduction"/>
    <property type="evidence" value="ECO:0007669"/>
    <property type="project" value="InterPro"/>
</dbReference>